<feature type="region of interest" description="Disordered" evidence="1">
    <location>
        <begin position="26"/>
        <end position="50"/>
    </location>
</feature>
<dbReference type="Proteomes" id="UP001275084">
    <property type="component" value="Unassembled WGS sequence"/>
</dbReference>
<keyword evidence="3" id="KW-1185">Reference proteome</keyword>
<comment type="caution">
    <text evidence="2">The sequence shown here is derived from an EMBL/GenBank/DDBJ whole genome shotgun (WGS) entry which is preliminary data.</text>
</comment>
<name>A0AAJ0ME98_9PEZI</name>
<gene>
    <name evidence="2" type="ORF">B0T25DRAFT_544093</name>
</gene>
<evidence type="ECO:0000256" key="1">
    <source>
        <dbReference type="SAM" id="MobiDB-lite"/>
    </source>
</evidence>
<accession>A0AAJ0ME98</accession>
<evidence type="ECO:0000313" key="2">
    <source>
        <dbReference type="EMBL" id="KAK3353260.1"/>
    </source>
</evidence>
<reference evidence="2" key="2">
    <citation type="submission" date="2023-06" db="EMBL/GenBank/DDBJ databases">
        <authorList>
            <consortium name="Lawrence Berkeley National Laboratory"/>
            <person name="Haridas S."/>
            <person name="Hensen N."/>
            <person name="Bonometti L."/>
            <person name="Westerberg I."/>
            <person name="Brannstrom I.O."/>
            <person name="Guillou S."/>
            <person name="Cros-Aarteil S."/>
            <person name="Calhoun S."/>
            <person name="Kuo A."/>
            <person name="Mondo S."/>
            <person name="Pangilinan J."/>
            <person name="Riley R."/>
            <person name="Labutti K."/>
            <person name="Andreopoulos B."/>
            <person name="Lipzen A."/>
            <person name="Chen C."/>
            <person name="Yanf M."/>
            <person name="Daum C."/>
            <person name="Ng V."/>
            <person name="Clum A."/>
            <person name="Steindorff A."/>
            <person name="Ohm R."/>
            <person name="Martin F."/>
            <person name="Silar P."/>
            <person name="Natvig D."/>
            <person name="Lalanne C."/>
            <person name="Gautier V."/>
            <person name="Ament-Velasquez S.L."/>
            <person name="Kruys A."/>
            <person name="Hutchinson M.I."/>
            <person name="Powell A.J."/>
            <person name="Barry K."/>
            <person name="Miller A.N."/>
            <person name="Grigoriev I.V."/>
            <person name="Debuchy R."/>
            <person name="Gladieux P."/>
            <person name="Thoren M.H."/>
            <person name="Johannesson H."/>
        </authorList>
    </citation>
    <scope>NUCLEOTIDE SEQUENCE</scope>
    <source>
        <strain evidence="2">CBS 955.72</strain>
    </source>
</reference>
<protein>
    <submittedName>
        <fullName evidence="2">Uncharacterized protein</fullName>
    </submittedName>
</protein>
<organism evidence="2 3">
    <name type="scientific">Lasiosphaeria hispida</name>
    <dbReference type="NCBI Taxonomy" id="260671"/>
    <lineage>
        <taxon>Eukaryota</taxon>
        <taxon>Fungi</taxon>
        <taxon>Dikarya</taxon>
        <taxon>Ascomycota</taxon>
        <taxon>Pezizomycotina</taxon>
        <taxon>Sordariomycetes</taxon>
        <taxon>Sordariomycetidae</taxon>
        <taxon>Sordariales</taxon>
        <taxon>Lasiosphaeriaceae</taxon>
        <taxon>Lasiosphaeria</taxon>
    </lineage>
</organism>
<dbReference type="AlphaFoldDB" id="A0AAJ0ME98"/>
<dbReference type="EMBL" id="JAUIQD010000004">
    <property type="protein sequence ID" value="KAK3353260.1"/>
    <property type="molecule type" value="Genomic_DNA"/>
</dbReference>
<reference evidence="2" key="1">
    <citation type="journal article" date="2023" name="Mol. Phylogenet. Evol.">
        <title>Genome-scale phylogeny and comparative genomics of the fungal order Sordariales.</title>
        <authorList>
            <person name="Hensen N."/>
            <person name="Bonometti L."/>
            <person name="Westerberg I."/>
            <person name="Brannstrom I.O."/>
            <person name="Guillou S."/>
            <person name="Cros-Aarteil S."/>
            <person name="Calhoun S."/>
            <person name="Haridas S."/>
            <person name="Kuo A."/>
            <person name="Mondo S."/>
            <person name="Pangilinan J."/>
            <person name="Riley R."/>
            <person name="LaButti K."/>
            <person name="Andreopoulos B."/>
            <person name="Lipzen A."/>
            <person name="Chen C."/>
            <person name="Yan M."/>
            <person name="Daum C."/>
            <person name="Ng V."/>
            <person name="Clum A."/>
            <person name="Steindorff A."/>
            <person name="Ohm R.A."/>
            <person name="Martin F."/>
            <person name="Silar P."/>
            <person name="Natvig D.O."/>
            <person name="Lalanne C."/>
            <person name="Gautier V."/>
            <person name="Ament-Velasquez S.L."/>
            <person name="Kruys A."/>
            <person name="Hutchinson M.I."/>
            <person name="Powell A.J."/>
            <person name="Barry K."/>
            <person name="Miller A.N."/>
            <person name="Grigoriev I.V."/>
            <person name="Debuchy R."/>
            <person name="Gladieux P."/>
            <person name="Hiltunen Thoren M."/>
            <person name="Johannesson H."/>
        </authorList>
    </citation>
    <scope>NUCLEOTIDE SEQUENCE</scope>
    <source>
        <strain evidence="2">CBS 955.72</strain>
    </source>
</reference>
<proteinExistence type="predicted"/>
<sequence>MSESGGSGTILAPLDVSNLQAEGLLRQGTSSGTHRLHKRRLNRSSDEEHRDIPLEIPQNDSAIQDAFASIPVYLISQETLTHVGLSASKAEQLWSTWTNWPTDGPGRETDADDGGLQVSFLDFITGHVTRSGIPDTTGEDDTEWYTCLNACGVDPKTQAAIMDPFFDDIRFDHTCLDWVRDTIKMRYAGLQDIQRASREREKEIQRVASCLGPSGGGEWRPLSGLQQQSMAGISANVWGSACAAAACNAPEYMVLYKGIDQAHIEGMFDVDGNMDQISKLTSLPPSDFNNKAVMYYFTPNRKVAEYYAGYAKRRANCESVVMVVLCIPNAAIQSLTEPEIQHLHWPSDNWKQMIWNCRRNNNLPKRLRVYKEATLIIGSISRKPNNVYHRLDTWEGVTERYLLKVKPDGRSGADGTIATQYAIQGLEKGEDWLLENGGKDIKVFPYSHAALESLIAENRD</sequence>
<evidence type="ECO:0000313" key="3">
    <source>
        <dbReference type="Proteomes" id="UP001275084"/>
    </source>
</evidence>